<organism evidence="1">
    <name type="scientific">bacterium 19NY03SH02</name>
    <dbReference type="NCBI Taxonomy" id="2920631"/>
    <lineage>
        <taxon>Bacteria</taxon>
    </lineage>
</organism>
<dbReference type="EMBL" id="CP095354">
    <property type="protein sequence ID" value="XAG80504.1"/>
    <property type="molecule type" value="Genomic_DNA"/>
</dbReference>
<proteinExistence type="predicted"/>
<sequence>MPNRLKLLPDCECYALWDVDSLDNLDSRKLSISDELKEKISKWEELYDSTLNNHDPSQSGFSNLDEEKEFDLEGRDIWKKLKLELGEEYEISYFSVVENKLI</sequence>
<evidence type="ECO:0000313" key="1">
    <source>
        <dbReference type="EMBL" id="XAG80504.1"/>
    </source>
</evidence>
<name>A0AAU6V5D7_UNCXX</name>
<dbReference type="AlphaFoldDB" id="A0AAU6V5D7"/>
<accession>A0AAU6V5D7</accession>
<gene>
    <name evidence="1" type="ORF">MRN14_19045</name>
</gene>
<reference evidence="1" key="1">
    <citation type="submission" date="2022-03" db="EMBL/GenBank/DDBJ databases">
        <title>Sea Food Isolates.</title>
        <authorList>
            <person name="Li c."/>
        </authorList>
    </citation>
    <scope>NUCLEOTIDE SEQUENCE</scope>
    <source>
        <strain evidence="1">19NY03SH02</strain>
    </source>
</reference>
<protein>
    <submittedName>
        <fullName evidence="1">Uncharacterized protein</fullName>
    </submittedName>
</protein>